<dbReference type="PROSITE" id="PS50089">
    <property type="entry name" value="ZF_RING_2"/>
    <property type="match status" value="1"/>
</dbReference>
<dbReference type="EMBL" id="BSYO01000027">
    <property type="protein sequence ID" value="GMH24166.1"/>
    <property type="molecule type" value="Genomic_DNA"/>
</dbReference>
<dbReference type="Proteomes" id="UP001279734">
    <property type="component" value="Unassembled WGS sequence"/>
</dbReference>
<accession>A0AAD3Y226</accession>
<evidence type="ECO:0000256" key="16">
    <source>
        <dbReference type="SAM" id="Phobius"/>
    </source>
</evidence>
<feature type="domain" description="RING-type" evidence="17">
    <location>
        <begin position="141"/>
        <end position="183"/>
    </location>
</feature>
<evidence type="ECO:0000256" key="6">
    <source>
        <dbReference type="ARBA" id="ARBA00022692"/>
    </source>
</evidence>
<dbReference type="AlphaFoldDB" id="A0AAD3Y226"/>
<keyword evidence="12 16" id="KW-0472">Membrane</keyword>
<comment type="subcellular location">
    <subcellularLocation>
        <location evidence="2">Membrane</location>
        <topology evidence="2">Single-pass membrane protein</topology>
    </subcellularLocation>
</comment>
<evidence type="ECO:0000256" key="12">
    <source>
        <dbReference type="ARBA" id="ARBA00023136"/>
    </source>
</evidence>
<evidence type="ECO:0000256" key="13">
    <source>
        <dbReference type="ARBA" id="ARBA00024209"/>
    </source>
</evidence>
<dbReference type="Pfam" id="PF13639">
    <property type="entry name" value="zf-RING_2"/>
    <property type="match status" value="1"/>
</dbReference>
<keyword evidence="10" id="KW-0862">Zinc</keyword>
<dbReference type="InterPro" id="IPR044600">
    <property type="entry name" value="ATL1/ATL16-like"/>
</dbReference>
<dbReference type="PANTHER" id="PTHR46913">
    <property type="entry name" value="RING-H2 FINGER PROTEIN ATL16"/>
    <property type="match status" value="1"/>
</dbReference>
<dbReference type="EC" id="2.3.2.27" evidence="4"/>
<name>A0AAD3Y226_NEPGR</name>
<dbReference type="SMART" id="SM00184">
    <property type="entry name" value="RING"/>
    <property type="match status" value="1"/>
</dbReference>
<reference evidence="18" key="1">
    <citation type="submission" date="2023-05" db="EMBL/GenBank/DDBJ databases">
        <title>Nepenthes gracilis genome sequencing.</title>
        <authorList>
            <person name="Fukushima K."/>
        </authorList>
    </citation>
    <scope>NUCLEOTIDE SEQUENCE</scope>
    <source>
        <strain evidence="18">SING2019-196</strain>
    </source>
</reference>
<evidence type="ECO:0000259" key="17">
    <source>
        <dbReference type="PROSITE" id="PS50089"/>
    </source>
</evidence>
<comment type="catalytic activity">
    <reaction evidence="1">
        <text>S-ubiquitinyl-[E2 ubiquitin-conjugating enzyme]-L-cysteine + [acceptor protein]-L-lysine = [E2 ubiquitin-conjugating enzyme]-L-cysteine + N(6)-ubiquitinyl-[acceptor protein]-L-lysine.</text>
        <dbReference type="EC" id="2.3.2.27"/>
    </reaction>
</comment>
<feature type="transmembrane region" description="Helical" evidence="16">
    <location>
        <begin position="52"/>
        <end position="77"/>
    </location>
</feature>
<dbReference type="SUPFAM" id="SSF57850">
    <property type="entry name" value="RING/U-box"/>
    <property type="match status" value="1"/>
</dbReference>
<feature type="region of interest" description="Disordered" evidence="15">
    <location>
        <begin position="317"/>
        <end position="336"/>
    </location>
</feature>
<evidence type="ECO:0000256" key="10">
    <source>
        <dbReference type="ARBA" id="ARBA00022833"/>
    </source>
</evidence>
<dbReference type="GO" id="GO:0061630">
    <property type="term" value="F:ubiquitin protein ligase activity"/>
    <property type="evidence" value="ECO:0007669"/>
    <property type="project" value="UniProtKB-EC"/>
</dbReference>
<dbReference type="GO" id="GO:0008270">
    <property type="term" value="F:zinc ion binding"/>
    <property type="evidence" value="ECO:0007669"/>
    <property type="project" value="UniProtKB-KW"/>
</dbReference>
<proteinExistence type="inferred from homology"/>
<dbReference type="CDD" id="cd16461">
    <property type="entry name" value="RING-H2_EL5-like"/>
    <property type="match status" value="1"/>
</dbReference>
<evidence type="ECO:0000313" key="18">
    <source>
        <dbReference type="EMBL" id="GMH24166.1"/>
    </source>
</evidence>
<evidence type="ECO:0000256" key="7">
    <source>
        <dbReference type="ARBA" id="ARBA00022723"/>
    </source>
</evidence>
<keyword evidence="5" id="KW-0808">Transferase</keyword>
<keyword evidence="11 16" id="KW-1133">Transmembrane helix</keyword>
<dbReference type="PANTHER" id="PTHR46913:SF19">
    <property type="entry name" value="RING-TYPE E3 UBIQUITIN TRANSFERASE"/>
    <property type="match status" value="1"/>
</dbReference>
<evidence type="ECO:0000256" key="9">
    <source>
        <dbReference type="ARBA" id="ARBA00022786"/>
    </source>
</evidence>
<dbReference type="GO" id="GO:0016567">
    <property type="term" value="P:protein ubiquitination"/>
    <property type="evidence" value="ECO:0007669"/>
    <property type="project" value="InterPro"/>
</dbReference>
<evidence type="ECO:0000256" key="5">
    <source>
        <dbReference type="ARBA" id="ARBA00022679"/>
    </source>
</evidence>
<gene>
    <name evidence="18" type="ORF">Nepgr_026009</name>
</gene>
<comment type="pathway">
    <text evidence="3">Protein modification; protein ubiquitination.</text>
</comment>
<keyword evidence="19" id="KW-1185">Reference proteome</keyword>
<evidence type="ECO:0000256" key="1">
    <source>
        <dbReference type="ARBA" id="ARBA00000900"/>
    </source>
</evidence>
<evidence type="ECO:0000256" key="15">
    <source>
        <dbReference type="SAM" id="MobiDB-lite"/>
    </source>
</evidence>
<keyword evidence="8 14" id="KW-0863">Zinc-finger</keyword>
<protein>
    <recommendedName>
        <fullName evidence="4">RING-type E3 ubiquitin transferase</fullName>
        <ecNumber evidence="4">2.3.2.27</ecNumber>
    </recommendedName>
</protein>
<keyword evidence="6 16" id="KW-0812">Transmembrane</keyword>
<dbReference type="InterPro" id="IPR013083">
    <property type="entry name" value="Znf_RING/FYVE/PHD"/>
</dbReference>
<keyword evidence="9" id="KW-0833">Ubl conjugation pathway</keyword>
<keyword evidence="7" id="KW-0479">Metal-binding</keyword>
<evidence type="ECO:0000256" key="2">
    <source>
        <dbReference type="ARBA" id="ARBA00004167"/>
    </source>
</evidence>
<evidence type="ECO:0000256" key="8">
    <source>
        <dbReference type="ARBA" id="ARBA00022771"/>
    </source>
</evidence>
<organism evidence="18 19">
    <name type="scientific">Nepenthes gracilis</name>
    <name type="common">Slender pitcher plant</name>
    <dbReference type="NCBI Taxonomy" id="150966"/>
    <lineage>
        <taxon>Eukaryota</taxon>
        <taxon>Viridiplantae</taxon>
        <taxon>Streptophyta</taxon>
        <taxon>Embryophyta</taxon>
        <taxon>Tracheophyta</taxon>
        <taxon>Spermatophyta</taxon>
        <taxon>Magnoliopsida</taxon>
        <taxon>eudicotyledons</taxon>
        <taxon>Gunneridae</taxon>
        <taxon>Pentapetalae</taxon>
        <taxon>Caryophyllales</taxon>
        <taxon>Nepenthaceae</taxon>
        <taxon>Nepenthes</taxon>
    </lineage>
</organism>
<dbReference type="InterPro" id="IPR001841">
    <property type="entry name" value="Znf_RING"/>
</dbReference>
<evidence type="ECO:0000256" key="14">
    <source>
        <dbReference type="PROSITE-ProRule" id="PRU00175"/>
    </source>
</evidence>
<evidence type="ECO:0000313" key="19">
    <source>
        <dbReference type="Proteomes" id="UP001279734"/>
    </source>
</evidence>
<evidence type="ECO:0000256" key="3">
    <source>
        <dbReference type="ARBA" id="ARBA00004906"/>
    </source>
</evidence>
<evidence type="ECO:0000256" key="4">
    <source>
        <dbReference type="ARBA" id="ARBA00012483"/>
    </source>
</evidence>
<evidence type="ECO:0000256" key="11">
    <source>
        <dbReference type="ARBA" id="ARBA00022989"/>
    </source>
</evidence>
<dbReference type="Gene3D" id="3.30.40.10">
    <property type="entry name" value="Zinc/RING finger domain, C3HC4 (zinc finger)"/>
    <property type="match status" value="1"/>
</dbReference>
<dbReference type="FunFam" id="3.30.40.10:FF:000187">
    <property type="entry name" value="E3 ubiquitin-protein ligase ATL6"/>
    <property type="match status" value="1"/>
</dbReference>
<comment type="caution">
    <text evidence="18">The sequence shown here is derived from an EMBL/GenBank/DDBJ whole genome shotgun (WGS) entry which is preliminary data.</text>
</comment>
<comment type="similarity">
    <text evidence="13">Belongs to the RING-type zinc finger family. ATL subfamily.</text>
</comment>
<sequence length="383" mass="42071">MAILQGKLSSEAESITVSRCFSYQCAPYSNENWKLYPPPSPPSDRHNSQNHVVPYLIFMVCLLGVAFLFLTTCTILLRNRWARRNSIRVISTHEDLIDEDNGPVDHHIWHIAAVGLQQSVIDSITAIKYKKHEGLVEGSDCSVCLTEFQDGDDIRILPKCCHAFHISCIDTWLRSHKNCPLCRALIINESSAANFNLLDSTSGDSDPTGVTQMDNLVNNFGGSRRHQGGQGETSDQMRGNADGFGILPIESARIASILKKNRELRVLSDLGENHRATIGGEGFQPVRRSVSLDAWAASAMSDAMAAVCSAREEGSSGQAKEMKLVKADKQGRENRSVSRLTISGSIGHSLHKAPASMKRSFSSSGKFLSSFRRSKIQTSILPL</sequence>
<dbReference type="GO" id="GO:0016020">
    <property type="term" value="C:membrane"/>
    <property type="evidence" value="ECO:0007669"/>
    <property type="project" value="UniProtKB-SubCell"/>
</dbReference>